<comment type="similarity">
    <text evidence="4">Belongs to the peptidase M29 family.</text>
</comment>
<protein>
    <submittedName>
        <fullName evidence="10">Aminopeptidase</fullName>
    </submittedName>
</protein>
<evidence type="ECO:0000256" key="7">
    <source>
        <dbReference type="ARBA" id="ARBA00022723"/>
    </source>
</evidence>
<comment type="cofactor">
    <cofactor evidence="3">
        <name>Zn(2+)</name>
        <dbReference type="ChEBI" id="CHEBI:29105"/>
    </cofactor>
</comment>
<keyword evidence="7" id="KW-0479">Metal-binding</keyword>
<comment type="caution">
    <text evidence="10">The sequence shown here is derived from an EMBL/GenBank/DDBJ whole genome shotgun (WGS) entry which is preliminary data.</text>
</comment>
<keyword evidence="5 10" id="KW-0031">Aminopeptidase</keyword>
<dbReference type="PANTHER" id="PTHR34448">
    <property type="entry name" value="AMINOPEPTIDASE"/>
    <property type="match status" value="1"/>
</dbReference>
<sequence length="369" mass="40685">MDPRIREHAEIIATHSVDLEEGDNVVVDAHPVAEDLVVALHEVIGDRGANPVTTSQRTGKRQQRAYLRAAEGDDAEPEFETPDHELALIENTDVYIAIRATDNVTQTADVDPVTSAAYSQAQRPILEERLSKRWCLTQYPAPANAQLAEMSTEGYENFVWDAVNRDWDAQRAHQENMVEILDPADEIRIVSGETTDVTMSIAGNPTLNDHGEHNLPGGEVFTAPQPDSVEGEVLFDMPLYHQGREITDVSLEFDGGEVVSHSAAKNEDVLTEVLNTDDGARRLGELGIGMNRDIDRFTYNMLFDEKMGDTVHMAVGRAYDDTVGSGNEANDSAVHVDMIVDMSENSSIEVDGEVVQRDGTFRFEDGFDG</sequence>
<dbReference type="EMBL" id="REFY01000001">
    <property type="protein sequence ID" value="RQG93138.1"/>
    <property type="molecule type" value="Genomic_DNA"/>
</dbReference>
<evidence type="ECO:0000256" key="9">
    <source>
        <dbReference type="ARBA" id="ARBA00023049"/>
    </source>
</evidence>
<evidence type="ECO:0000313" key="11">
    <source>
        <dbReference type="Proteomes" id="UP000273828"/>
    </source>
</evidence>
<dbReference type="Proteomes" id="UP000273828">
    <property type="component" value="Unassembled WGS sequence"/>
</dbReference>
<dbReference type="SUPFAM" id="SSF144052">
    <property type="entry name" value="Thermophilic metalloprotease-like"/>
    <property type="match status" value="1"/>
</dbReference>
<dbReference type="InterPro" id="IPR000787">
    <property type="entry name" value="Peptidase_M29"/>
</dbReference>
<keyword evidence="8" id="KW-0378">Hydrolase</keyword>
<dbReference type="Gene3D" id="3.40.1830.10">
    <property type="entry name" value="Thermophilic metalloprotease (M29)"/>
    <property type="match status" value="1"/>
</dbReference>
<evidence type="ECO:0000256" key="5">
    <source>
        <dbReference type="ARBA" id="ARBA00022438"/>
    </source>
</evidence>
<keyword evidence="11" id="KW-1185">Reference proteome</keyword>
<evidence type="ECO:0000256" key="1">
    <source>
        <dbReference type="ARBA" id="ARBA00001941"/>
    </source>
</evidence>
<proteinExistence type="inferred from homology"/>
<evidence type="ECO:0000256" key="4">
    <source>
        <dbReference type="ARBA" id="ARBA00008236"/>
    </source>
</evidence>
<dbReference type="InterPro" id="IPR052170">
    <property type="entry name" value="M29_Exopeptidase"/>
</dbReference>
<keyword evidence="6" id="KW-0645">Protease</keyword>
<comment type="cofactor">
    <cofactor evidence="1">
        <name>Co(2+)</name>
        <dbReference type="ChEBI" id="CHEBI:48828"/>
    </cofactor>
</comment>
<evidence type="ECO:0000256" key="6">
    <source>
        <dbReference type="ARBA" id="ARBA00022670"/>
    </source>
</evidence>
<dbReference type="OrthoDB" id="145069at2157"/>
<keyword evidence="9" id="KW-0482">Metalloprotease</keyword>
<gene>
    <name evidence="10" type="ORF">EA462_02745</name>
</gene>
<name>A0A3N6LT03_9EURY</name>
<organism evidence="10 11">
    <name type="scientific">Natrarchaeobius halalkaliphilus</name>
    <dbReference type="NCBI Taxonomy" id="1679091"/>
    <lineage>
        <taxon>Archaea</taxon>
        <taxon>Methanobacteriati</taxon>
        <taxon>Methanobacteriota</taxon>
        <taxon>Stenosarchaea group</taxon>
        <taxon>Halobacteria</taxon>
        <taxon>Halobacteriales</taxon>
        <taxon>Natrialbaceae</taxon>
        <taxon>Natrarchaeobius</taxon>
    </lineage>
</organism>
<reference evidence="10 11" key="1">
    <citation type="submission" date="2018-10" db="EMBL/GenBank/DDBJ databases">
        <title>Natrarchaeobius chitinivorans gen. nov., sp. nov., and Natrarchaeobius haloalkaliphilus sp. nov., alkaliphilic, chitin-utilizing haloarchaea from hypersaline alkaline lakes.</title>
        <authorList>
            <person name="Sorokin D.Y."/>
            <person name="Elcheninov A.G."/>
            <person name="Kostrikina N.A."/>
            <person name="Bale N.J."/>
            <person name="Sinninghe Damste J.S."/>
            <person name="Khijniak T.V."/>
            <person name="Kublanov I.V."/>
            <person name="Toshchakov S.V."/>
        </authorList>
    </citation>
    <scope>NUCLEOTIDE SEQUENCE [LARGE SCALE GENOMIC DNA]</scope>
    <source>
        <strain evidence="10 11">AArcht-Sl</strain>
    </source>
</reference>
<dbReference type="RefSeq" id="WP_124177024.1">
    <property type="nucleotide sequence ID" value="NZ_REFY01000001.1"/>
</dbReference>
<evidence type="ECO:0000256" key="2">
    <source>
        <dbReference type="ARBA" id="ARBA00001946"/>
    </source>
</evidence>
<dbReference type="Pfam" id="PF02073">
    <property type="entry name" value="Peptidase_M29"/>
    <property type="match status" value="1"/>
</dbReference>
<dbReference type="PANTHER" id="PTHR34448:SF1">
    <property type="entry name" value="BLL6088 PROTEIN"/>
    <property type="match status" value="1"/>
</dbReference>
<dbReference type="GO" id="GO:0006508">
    <property type="term" value="P:proteolysis"/>
    <property type="evidence" value="ECO:0007669"/>
    <property type="project" value="UniProtKB-KW"/>
</dbReference>
<dbReference type="AlphaFoldDB" id="A0A3N6LT03"/>
<dbReference type="InterPro" id="IPR035097">
    <property type="entry name" value="M29_N-terminal"/>
</dbReference>
<dbReference type="GO" id="GO:0046872">
    <property type="term" value="F:metal ion binding"/>
    <property type="evidence" value="ECO:0007669"/>
    <property type="project" value="UniProtKB-KW"/>
</dbReference>
<evidence type="ECO:0000256" key="3">
    <source>
        <dbReference type="ARBA" id="ARBA00001947"/>
    </source>
</evidence>
<dbReference type="GO" id="GO:0004177">
    <property type="term" value="F:aminopeptidase activity"/>
    <property type="evidence" value="ECO:0007669"/>
    <property type="project" value="UniProtKB-KW"/>
</dbReference>
<dbReference type="GO" id="GO:0008237">
    <property type="term" value="F:metallopeptidase activity"/>
    <property type="evidence" value="ECO:0007669"/>
    <property type="project" value="UniProtKB-KW"/>
</dbReference>
<comment type="cofactor">
    <cofactor evidence="2">
        <name>Mg(2+)</name>
        <dbReference type="ChEBI" id="CHEBI:18420"/>
    </cofactor>
</comment>
<evidence type="ECO:0000313" key="10">
    <source>
        <dbReference type="EMBL" id="RQG93138.1"/>
    </source>
</evidence>
<evidence type="ECO:0000256" key="8">
    <source>
        <dbReference type="ARBA" id="ARBA00022801"/>
    </source>
</evidence>
<accession>A0A3N6LT03</accession>